<keyword evidence="11 13" id="KW-0342">GTP-binding</keyword>
<comment type="similarity">
    <text evidence="13 14">Belongs to the adenylosuccinate synthetase family.</text>
</comment>
<dbReference type="UniPathway" id="UPA00075">
    <property type="reaction ID" value="UER00335"/>
</dbReference>
<dbReference type="GO" id="GO:0005770">
    <property type="term" value="C:late endosome"/>
    <property type="evidence" value="ECO:0007669"/>
    <property type="project" value="TreeGrafter"/>
</dbReference>
<feature type="binding site" evidence="13">
    <location>
        <begin position="12"/>
        <end position="15"/>
    </location>
    <ligand>
        <name>IMP</name>
        <dbReference type="ChEBI" id="CHEBI:58053"/>
    </ligand>
</feature>
<keyword evidence="6 13" id="KW-0479">Metal-binding</keyword>
<dbReference type="EMBL" id="KE560702">
    <property type="protein sequence ID" value="EPZ35952.1"/>
    <property type="molecule type" value="Genomic_DNA"/>
</dbReference>
<evidence type="ECO:0000256" key="4">
    <source>
        <dbReference type="ARBA" id="ARBA00022448"/>
    </source>
</evidence>
<evidence type="ECO:0000256" key="2">
    <source>
        <dbReference type="ARBA" id="ARBA00004170"/>
    </source>
</evidence>
<comment type="catalytic activity">
    <reaction evidence="13 14">
        <text>IMP + L-aspartate + GTP = N(6)-(1,2-dicarboxyethyl)-AMP + GDP + phosphate + 2 H(+)</text>
        <dbReference type="Rhea" id="RHEA:15753"/>
        <dbReference type="ChEBI" id="CHEBI:15378"/>
        <dbReference type="ChEBI" id="CHEBI:29991"/>
        <dbReference type="ChEBI" id="CHEBI:37565"/>
        <dbReference type="ChEBI" id="CHEBI:43474"/>
        <dbReference type="ChEBI" id="CHEBI:57567"/>
        <dbReference type="ChEBI" id="CHEBI:58053"/>
        <dbReference type="ChEBI" id="CHEBI:58189"/>
        <dbReference type="EC" id="6.3.4.4"/>
    </reaction>
</comment>
<organism evidence="15 16">
    <name type="scientific">Rozella allomycis (strain CSF55)</name>
    <dbReference type="NCBI Taxonomy" id="988480"/>
    <lineage>
        <taxon>Eukaryota</taxon>
        <taxon>Fungi</taxon>
        <taxon>Fungi incertae sedis</taxon>
        <taxon>Cryptomycota</taxon>
        <taxon>Cryptomycota incertae sedis</taxon>
        <taxon>Rozella</taxon>
    </lineage>
</organism>
<dbReference type="OrthoDB" id="10265645at2759"/>
<gene>
    <name evidence="15" type="ORF">O9G_005458</name>
</gene>
<feature type="binding site" evidence="13">
    <location>
        <begin position="11"/>
        <end position="17"/>
    </location>
    <ligand>
        <name>GTP</name>
        <dbReference type="ChEBI" id="CHEBI:37565"/>
    </ligand>
</feature>
<name>A0A075B0N0_ROZAC</name>
<dbReference type="STRING" id="988480.A0A075B0N0"/>
<dbReference type="Proteomes" id="UP000030755">
    <property type="component" value="Unassembled WGS sequence"/>
</dbReference>
<evidence type="ECO:0000256" key="14">
    <source>
        <dbReference type="RuleBase" id="RU000520"/>
    </source>
</evidence>
<keyword evidence="16" id="KW-1185">Reference proteome</keyword>
<dbReference type="GO" id="GO:0005525">
    <property type="term" value="F:GTP binding"/>
    <property type="evidence" value="ECO:0007669"/>
    <property type="project" value="UniProtKB-UniRule"/>
</dbReference>
<evidence type="ECO:0000256" key="7">
    <source>
        <dbReference type="ARBA" id="ARBA00022741"/>
    </source>
</evidence>
<feature type="binding site" evidence="13">
    <location>
        <position position="33"/>
    </location>
    <ligand>
        <name>Mg(2+)</name>
        <dbReference type="ChEBI" id="CHEBI:18420"/>
    </ligand>
</feature>
<dbReference type="GO" id="GO:0006886">
    <property type="term" value="P:intracellular protein transport"/>
    <property type="evidence" value="ECO:0007669"/>
    <property type="project" value="TreeGrafter"/>
</dbReference>
<dbReference type="InterPro" id="IPR001114">
    <property type="entry name" value="Adenylosuccinate_synthetase"/>
</dbReference>
<dbReference type="GO" id="GO:0005829">
    <property type="term" value="C:cytosol"/>
    <property type="evidence" value="ECO:0007669"/>
    <property type="project" value="GOC"/>
</dbReference>
<keyword evidence="10" id="KW-0653">Protein transport</keyword>
<feature type="binding site" evidence="13">
    <location>
        <position position="108"/>
    </location>
    <ligand>
        <name>IMP</name>
        <dbReference type="ChEBI" id="CHEBI:58053"/>
    </ligand>
</feature>
<comment type="pathway">
    <text evidence="13 14">Purine metabolism; AMP biosynthesis via de novo pathway; AMP from IMP: step 1/2.</text>
</comment>
<comment type="caution">
    <text evidence="13">Lacks conserved residue(s) required for the propagation of feature annotation.</text>
</comment>
<proteinExistence type="inferred from homology"/>
<dbReference type="Gene3D" id="3.90.170.10">
    <property type="entry name" value="Adenylosuccinate Synthetase, subunit A, domain 3"/>
    <property type="match status" value="2"/>
</dbReference>
<dbReference type="GO" id="GO:0004019">
    <property type="term" value="F:adenylosuccinate synthase activity"/>
    <property type="evidence" value="ECO:0007669"/>
    <property type="project" value="UniProtKB-UniRule"/>
</dbReference>
<dbReference type="HAMAP" id="MF_00011">
    <property type="entry name" value="Adenylosucc_synth"/>
    <property type="match status" value="1"/>
</dbReference>
<keyword evidence="7 13" id="KW-0547">Nucleotide-binding</keyword>
<evidence type="ECO:0000256" key="13">
    <source>
        <dbReference type="HAMAP-Rule" id="MF_03125"/>
    </source>
</evidence>
<reference evidence="15 16" key="1">
    <citation type="journal article" date="2013" name="Curr. Biol.">
        <title>Shared signatures of parasitism and phylogenomics unite Cryptomycota and microsporidia.</title>
        <authorList>
            <person name="James T.Y."/>
            <person name="Pelin A."/>
            <person name="Bonen L."/>
            <person name="Ahrendt S."/>
            <person name="Sain D."/>
            <person name="Corradi N."/>
            <person name="Stajich J.E."/>
        </authorList>
    </citation>
    <scope>NUCLEOTIDE SEQUENCE [LARGE SCALE GENOMIC DNA]</scope>
    <source>
        <strain evidence="15 16">CSF55</strain>
    </source>
</reference>
<dbReference type="AlphaFoldDB" id="A0A075B0N0"/>
<dbReference type="SMART" id="SM00788">
    <property type="entry name" value="Adenylsucc_synt"/>
    <property type="match status" value="1"/>
</dbReference>
<evidence type="ECO:0000313" key="16">
    <source>
        <dbReference type="Proteomes" id="UP000030755"/>
    </source>
</evidence>
<evidence type="ECO:0000313" key="15">
    <source>
        <dbReference type="EMBL" id="EPZ35952.1"/>
    </source>
</evidence>
<evidence type="ECO:0000256" key="10">
    <source>
        <dbReference type="ARBA" id="ARBA00022927"/>
    </source>
</evidence>
<keyword evidence="9 13" id="KW-0460">Magnesium</keyword>
<accession>A0A075B0N0</accession>
<dbReference type="GO" id="GO:0000287">
    <property type="term" value="F:magnesium ion binding"/>
    <property type="evidence" value="ECO:0007669"/>
    <property type="project" value="UniProtKB-UniRule"/>
</dbReference>
<keyword evidence="8 13" id="KW-0658">Purine biosynthesis</keyword>
<dbReference type="GO" id="GO:0030906">
    <property type="term" value="C:retromer, cargo-selective complex"/>
    <property type="evidence" value="ECO:0007669"/>
    <property type="project" value="InterPro"/>
</dbReference>
<comment type="function">
    <text evidence="1">Plays an important role in the de novo pathway and in the salvage pathway of purine nucleotide biosynthesis. Catalyzes the first committed step in the biosynthesis of AMP from IMP.</text>
</comment>
<evidence type="ECO:0000256" key="3">
    <source>
        <dbReference type="ARBA" id="ARBA00006536"/>
    </source>
</evidence>
<evidence type="ECO:0000256" key="8">
    <source>
        <dbReference type="ARBA" id="ARBA00022755"/>
    </source>
</evidence>
<feature type="binding site" evidence="13">
    <location>
        <position position="192"/>
    </location>
    <ligand>
        <name>IMP</name>
        <dbReference type="ChEBI" id="CHEBI:58053"/>
    </ligand>
</feature>
<evidence type="ECO:0000256" key="12">
    <source>
        <dbReference type="ARBA" id="ARBA00023136"/>
    </source>
</evidence>
<evidence type="ECO:0000256" key="9">
    <source>
        <dbReference type="ARBA" id="ARBA00022842"/>
    </source>
</evidence>
<dbReference type="InterPro" id="IPR042109">
    <property type="entry name" value="Adenylosuccinate_synth_dom1"/>
</dbReference>
<feature type="binding site" evidence="13">
    <location>
        <position position="114"/>
    </location>
    <ligand>
        <name>IMP</name>
        <dbReference type="ChEBI" id="CHEBI:58053"/>
        <note>ligand shared between dimeric partners</note>
    </ligand>
</feature>
<dbReference type="EC" id="6.3.4.4" evidence="13 14"/>
<evidence type="ECO:0000256" key="6">
    <source>
        <dbReference type="ARBA" id="ARBA00022723"/>
    </source>
</evidence>
<dbReference type="PANTHER" id="PTHR11099:SF0">
    <property type="entry name" value="VACUOLAR PROTEIN SORTING-ASSOCIATED PROTEIN 35"/>
    <property type="match status" value="1"/>
</dbReference>
<comment type="similarity">
    <text evidence="3">Belongs to the VPS35 family.</text>
</comment>
<feature type="binding site" evidence="13">
    <location>
        <position position="207"/>
    </location>
    <ligand>
        <name>IMP</name>
        <dbReference type="ChEBI" id="CHEBI:58053"/>
    </ligand>
</feature>
<dbReference type="InterPro" id="IPR018220">
    <property type="entry name" value="Adenylosuccin_syn_GTP-bd"/>
</dbReference>
<dbReference type="InterPro" id="IPR027417">
    <property type="entry name" value="P-loop_NTPase"/>
</dbReference>
<comment type="subcellular location">
    <subcellularLocation>
        <location evidence="13">Cytoplasm</location>
    </subcellularLocation>
    <subcellularLocation>
        <location evidence="2">Membrane</location>
        <topology evidence="2">Peripheral membrane protein</topology>
    </subcellularLocation>
</comment>
<comment type="function">
    <text evidence="14">Plays an important role in the de novo pathway of purine nucleotide biosynthesis.</text>
</comment>
<comment type="function">
    <text evidence="13">Plays an important role in the de novo pathway and in the salvage pathway of purine nucleotide biosynthesis. Catalyzes the first commited step in the biosynthesis of AMP from IMP.</text>
</comment>
<feature type="binding site" evidence="13">
    <location>
        <begin position="33"/>
        <end position="35"/>
    </location>
    <ligand>
        <name>GTP</name>
        <dbReference type="ChEBI" id="CHEBI:37565"/>
    </ligand>
</feature>
<feature type="active site" description="Proton acceptor" evidence="13">
    <location>
        <position position="12"/>
    </location>
</feature>
<dbReference type="InterPro" id="IPR042110">
    <property type="entry name" value="Adenylosuccinate_synth_dom2"/>
</dbReference>
<dbReference type="InterPro" id="IPR042491">
    <property type="entry name" value="Vps35_C"/>
</dbReference>
<dbReference type="InterPro" id="IPR005378">
    <property type="entry name" value="Vps35"/>
</dbReference>
<comment type="subunit">
    <text evidence="13">Homodimer.</text>
</comment>
<evidence type="ECO:0000256" key="5">
    <source>
        <dbReference type="ARBA" id="ARBA00022598"/>
    </source>
</evidence>
<evidence type="ECO:0000256" key="1">
    <source>
        <dbReference type="ARBA" id="ARBA00003779"/>
    </source>
</evidence>
<dbReference type="Pfam" id="PF03635">
    <property type="entry name" value="Vps35"/>
    <property type="match status" value="1"/>
</dbReference>
<dbReference type="PROSITE" id="PS01266">
    <property type="entry name" value="ADENYLOSUCCIN_SYN_1"/>
    <property type="match status" value="1"/>
</dbReference>
<dbReference type="GO" id="GO:0042147">
    <property type="term" value="P:retrograde transport, endosome to Golgi"/>
    <property type="evidence" value="ECO:0007669"/>
    <property type="project" value="InterPro"/>
</dbReference>
<comment type="cofactor">
    <cofactor evidence="13">
        <name>Mg(2+)</name>
        <dbReference type="ChEBI" id="CHEBI:18420"/>
    </cofactor>
    <text evidence="13">Binds 1 Mg(2+) ion per subunit.</text>
</comment>
<dbReference type="CDD" id="cd03108">
    <property type="entry name" value="AdSS"/>
    <property type="match status" value="1"/>
</dbReference>
<feature type="active site" description="Proton donor" evidence="13">
    <location>
        <position position="34"/>
    </location>
</feature>
<protein>
    <recommendedName>
        <fullName evidence="13 14">Adenylosuccinate synthetase</fullName>
        <shortName evidence="13">AMPSase</shortName>
        <shortName evidence="13">AdSS</shortName>
        <ecNumber evidence="13 14">6.3.4.4</ecNumber>
    </recommendedName>
    <alternativeName>
        <fullName evidence="13">IMP--aspartate ligase</fullName>
    </alternativeName>
</protein>
<dbReference type="Gene3D" id="3.40.440.10">
    <property type="entry name" value="Adenylosuccinate Synthetase, subunit A, domain 1"/>
    <property type="match status" value="1"/>
</dbReference>
<keyword evidence="13" id="KW-0963">Cytoplasm</keyword>
<dbReference type="Pfam" id="PF00709">
    <property type="entry name" value="Adenylsucc_synt"/>
    <property type="match status" value="1"/>
</dbReference>
<dbReference type="GO" id="GO:0044208">
    <property type="term" value="P:'de novo' AMP biosynthetic process"/>
    <property type="evidence" value="ECO:0007669"/>
    <property type="project" value="UniProtKB-UniRule"/>
</dbReference>
<dbReference type="Gene3D" id="1.10.300.10">
    <property type="entry name" value="Adenylosuccinate Synthetase, subunit A, domain 2"/>
    <property type="match status" value="1"/>
</dbReference>
<evidence type="ECO:0000256" key="11">
    <source>
        <dbReference type="ARBA" id="ARBA00023134"/>
    </source>
</evidence>
<dbReference type="Gene3D" id="1.25.40.660">
    <property type="entry name" value="Vacuolar protein sorting-associated protein 35, helical subcomplex Vps35-C"/>
    <property type="match status" value="1"/>
</dbReference>
<sequence>MATVVLGSQWGDEGKGKLIHFLSKRCHGGDNAGHTIVSNDKVHKFHLLPCGLLRDHTKGIVGPGTVIHLPALMTEIQNLPDCSHRIFISPRAHLIFKFHRLIDGINETSRGVKRTGMRVGELLNFENFKERYLSMLNQLKQSFPLLESYSPEDELAELEDISRVIPSMILDTSRLINEALKSNKNVLIEGANGALLDIDLGTYPFVTSSNTTVGGLCTGLGISTKCISTIIGVVKAYCTRVGHGPFPTEITQGPVMEHLSSNGAEYGTTTDVLTGLDVLKVCVSYKWPNGMIVEDYPVGTNEFEQIVPEYVNFPGWKTDISKCVTFEDLPVEAQNYVNFIEDFVNVPSNHSSASQLSINPLPDNNKELEEALTSVKNAAFQFRKSLVRLMDALKHCADMLFEMRATMLGPKQYYELFFDELQILVRYLKENVQNNPKFGDLYELVQITVGSVYVDLELAPKKAIIEDMLDMCRGVQNPIRGLFLRHYFGFMIKETLSKGESAEMIEFSTRILIENFIEMNKLWVRMQYQGSTREKEKRENERKALKTLVGSVLMRLSQIEGLTKENVLNPVLEQIVECNDVIAQEYLIDVVIQAFSEEWHLFTLRNLLDGMSKLRMEVNFRNMMIALVNRFIQAEKDGLNKNNLEEFLQAKKIDLSLGDIFSLLEALIDIIMKNSSIENSRNFVFKLNEFLANYLEKRNENDESTSKEMMHYLDLLLETPFAFKIKELPNLVNFLGSTKFCIKLIKSFKDNEAFDVLKLFDLIKVLYESEDLDDIAIVNDLLPRDHNILFVLNEKLSKAHKSYPFTFPRVIYCLIDCLNKENGSEILKFAFKSTNEFLKFISENLENGVEQSFRSLLLLNLDLAVAADANGFESEAYEFISQSFLIYEEYVSDSKSQLKCFTSILTHLSKVKYFSSENYDILSSRCLLYASRMLKKSDQCRALASTAYIFHKSDNKKLLDCLQRSLKAADSVMDSSESSLLFIEILNHYIYFNEKLPLVVTEKHIHNLTELIQTNLKDSSNDSDLYKYYQRTLKYYQKKNPGVIIETPIVQEKVETKEETEKAIPVNTFVAEVEKPTLSSALSSISLEHNLPDEFNATWEK</sequence>
<dbReference type="SUPFAM" id="SSF52540">
    <property type="entry name" value="P-loop containing nucleoside triphosphate hydrolases"/>
    <property type="match status" value="1"/>
</dbReference>
<dbReference type="HOGENOM" id="CLU_283158_0_0_1"/>
<feature type="binding site" evidence="13">
    <location>
        <position position="12"/>
    </location>
    <ligand>
        <name>Mg(2+)</name>
        <dbReference type="ChEBI" id="CHEBI:18420"/>
    </ligand>
</feature>
<dbReference type="PANTHER" id="PTHR11099">
    <property type="entry name" value="VACUOLAR SORTING PROTEIN 35"/>
    <property type="match status" value="1"/>
</dbReference>
<keyword evidence="4" id="KW-0813">Transport</keyword>
<keyword evidence="12" id="KW-0472">Membrane</keyword>
<dbReference type="InterPro" id="IPR042111">
    <property type="entry name" value="Adenylosuccinate_synth_dom3"/>
</dbReference>
<feature type="binding site" evidence="13">
    <location>
        <begin position="31"/>
        <end position="34"/>
    </location>
    <ligand>
        <name>IMP</name>
        <dbReference type="ChEBI" id="CHEBI:58053"/>
    </ligand>
</feature>
<keyword evidence="5 13" id="KW-0436">Ligase</keyword>